<feature type="transmembrane region" description="Helical" evidence="2">
    <location>
        <begin position="319"/>
        <end position="338"/>
    </location>
</feature>
<protein>
    <submittedName>
        <fullName evidence="3">Uncharacterized protein</fullName>
    </submittedName>
</protein>
<dbReference type="Proteomes" id="UP000655044">
    <property type="component" value="Unassembled WGS sequence"/>
</dbReference>
<keyword evidence="2" id="KW-0472">Membrane</keyword>
<feature type="transmembrane region" description="Helical" evidence="2">
    <location>
        <begin position="50"/>
        <end position="71"/>
    </location>
</feature>
<dbReference type="EMBL" id="BOOI01000020">
    <property type="protein sequence ID" value="GIH84071.1"/>
    <property type="molecule type" value="Genomic_DNA"/>
</dbReference>
<reference evidence="3" key="1">
    <citation type="submission" date="2021-01" db="EMBL/GenBank/DDBJ databases">
        <title>Whole genome shotgun sequence of Planobispora rosea NBRC 15558.</title>
        <authorList>
            <person name="Komaki H."/>
            <person name="Tamura T."/>
        </authorList>
    </citation>
    <scope>NUCLEOTIDE SEQUENCE</scope>
    <source>
        <strain evidence="3">NBRC 15558</strain>
    </source>
</reference>
<evidence type="ECO:0000256" key="2">
    <source>
        <dbReference type="SAM" id="Phobius"/>
    </source>
</evidence>
<feature type="compositionally biased region" description="Low complexity" evidence="1">
    <location>
        <begin position="1"/>
        <end position="17"/>
    </location>
</feature>
<evidence type="ECO:0000313" key="4">
    <source>
        <dbReference type="Proteomes" id="UP000655044"/>
    </source>
</evidence>
<name>A0A8J3RVX0_PLARO</name>
<feature type="transmembrane region" description="Helical" evidence="2">
    <location>
        <begin position="358"/>
        <end position="376"/>
    </location>
</feature>
<keyword evidence="4" id="KW-1185">Reference proteome</keyword>
<feature type="transmembrane region" description="Helical" evidence="2">
    <location>
        <begin position="237"/>
        <end position="255"/>
    </location>
</feature>
<feature type="transmembrane region" description="Helical" evidence="2">
    <location>
        <begin position="129"/>
        <end position="147"/>
    </location>
</feature>
<feature type="transmembrane region" description="Helical" evidence="2">
    <location>
        <begin position="91"/>
        <end position="117"/>
    </location>
</feature>
<keyword evidence="2" id="KW-0812">Transmembrane</keyword>
<accession>A0A8J3RVX0</accession>
<evidence type="ECO:0000256" key="1">
    <source>
        <dbReference type="SAM" id="MobiDB-lite"/>
    </source>
</evidence>
<gene>
    <name evidence="3" type="ORF">Pro02_24790</name>
</gene>
<feature type="region of interest" description="Disordered" evidence="1">
    <location>
        <begin position="1"/>
        <end position="36"/>
    </location>
</feature>
<sequence>MDRSSGGTTPGRTTPGGTTPGGTTPGNTAHTDTGAGGTAIVRTTARWPRWAVYAAGLWSLFYGALGLWWALDGRGFPFGEGDVPGAREESLLGSATAAGTAPVIAALGASGAVLALVMARVRLRGPLRAVALVLAWAAAFTLVVLVPDQRGLVALAYAPIFLVGLPWGWPDADYFATALPWPVLNLLICTTGGVLWTAAALAFQRRTGDRCESCGRSNDGAASWTDPASAARWGRRAAYVAFVIPLFYAVVRWAWALEIPLLFSAEELRWLHESGLVWAGAGLATLAALGGVLTLGLAQRWGEVWPRWVIGLAGRPVPLMFPVVFASVVSVALASAGATAVRVTDWADPADWLASPIAYWPLWAVALSVATAGYYLRRRDRCRRCGLI</sequence>
<proteinExistence type="predicted"/>
<keyword evidence="2" id="KW-1133">Transmembrane helix</keyword>
<comment type="caution">
    <text evidence="3">The sequence shown here is derived from an EMBL/GenBank/DDBJ whole genome shotgun (WGS) entry which is preliminary data.</text>
</comment>
<feature type="transmembrane region" description="Helical" evidence="2">
    <location>
        <begin position="183"/>
        <end position="203"/>
    </location>
</feature>
<evidence type="ECO:0000313" key="3">
    <source>
        <dbReference type="EMBL" id="GIH84071.1"/>
    </source>
</evidence>
<dbReference type="AlphaFoldDB" id="A0A8J3RVX0"/>
<feature type="transmembrane region" description="Helical" evidence="2">
    <location>
        <begin position="275"/>
        <end position="298"/>
    </location>
</feature>
<organism evidence="3 4">
    <name type="scientific">Planobispora rosea</name>
    <dbReference type="NCBI Taxonomy" id="35762"/>
    <lineage>
        <taxon>Bacteria</taxon>
        <taxon>Bacillati</taxon>
        <taxon>Actinomycetota</taxon>
        <taxon>Actinomycetes</taxon>
        <taxon>Streptosporangiales</taxon>
        <taxon>Streptosporangiaceae</taxon>
        <taxon>Planobispora</taxon>
    </lineage>
</organism>